<accession>A0A061H9Q8</accession>
<evidence type="ECO:0000313" key="3">
    <source>
        <dbReference type="Proteomes" id="UP000053664"/>
    </source>
</evidence>
<dbReference type="KEGG" id="pfp:PFL1_03476"/>
<organism evidence="2 3">
    <name type="scientific">Pseudozyma flocculosa PF-1</name>
    <dbReference type="NCBI Taxonomy" id="1277687"/>
    <lineage>
        <taxon>Eukaryota</taxon>
        <taxon>Fungi</taxon>
        <taxon>Dikarya</taxon>
        <taxon>Basidiomycota</taxon>
        <taxon>Ustilaginomycotina</taxon>
        <taxon>Ustilaginomycetes</taxon>
        <taxon>Ustilaginales</taxon>
        <taxon>Ustilaginaceae</taxon>
        <taxon>Pseudozyma</taxon>
    </lineage>
</organism>
<dbReference type="GeneID" id="19317586"/>
<protein>
    <submittedName>
        <fullName evidence="2">Uncharacterized protein</fullName>
    </submittedName>
</protein>
<dbReference type="AlphaFoldDB" id="A0A061H9Q8"/>
<name>A0A061H9Q8_9BASI</name>
<dbReference type="RefSeq" id="XP_007879184.1">
    <property type="nucleotide sequence ID" value="XM_007880993.1"/>
</dbReference>
<gene>
    <name evidence="2" type="ORF">PFL1_03476</name>
</gene>
<dbReference type="EMBL" id="KE361632">
    <property type="protein sequence ID" value="EPQ29189.1"/>
    <property type="molecule type" value="Genomic_DNA"/>
</dbReference>
<feature type="region of interest" description="Disordered" evidence="1">
    <location>
        <begin position="1"/>
        <end position="22"/>
    </location>
</feature>
<proteinExistence type="predicted"/>
<evidence type="ECO:0000256" key="1">
    <source>
        <dbReference type="SAM" id="MobiDB-lite"/>
    </source>
</evidence>
<evidence type="ECO:0000313" key="2">
    <source>
        <dbReference type="EMBL" id="EPQ29189.1"/>
    </source>
</evidence>
<dbReference type="Proteomes" id="UP000053664">
    <property type="component" value="Unassembled WGS sequence"/>
</dbReference>
<reference evidence="2 3" key="1">
    <citation type="journal article" date="2013" name="Plant Cell">
        <title>The transition from a phytopathogenic smut ancestor to an anamorphic biocontrol agent deciphered by comparative whole-genome analysis.</title>
        <authorList>
            <person name="Lefebvre F."/>
            <person name="Joly D.L."/>
            <person name="Labbe C."/>
            <person name="Teichmann B."/>
            <person name="Linning R."/>
            <person name="Belzile F."/>
            <person name="Bakkeren G."/>
            <person name="Belanger R.R."/>
        </authorList>
    </citation>
    <scope>NUCLEOTIDE SEQUENCE [LARGE SCALE GENOMIC DNA]</scope>
    <source>
        <strain evidence="2 3">PF-1</strain>
    </source>
</reference>
<feature type="compositionally biased region" description="Polar residues" evidence="1">
    <location>
        <begin position="1"/>
        <end position="10"/>
    </location>
</feature>
<sequence>MVGTAHSSTGDPADRASDAPASHLSALERQRLQDLTQFISQHVAALTDSFIQSLINLCKVMRSSKRNDSMLEIAKAGVRVAFEFWVQDSLSPEFDAYLPISIRSLLRSTGVRRLSDDAQEIYKIILPQLSAEFQSSPHVSIAALLLRLLVEGATQRSPPRIFFPGNLVERDFHSDFRGGGDWQLCQHIETLQKTFDRTKHYCRTVPIIQSSGSGKSRTVDQVLRKHHLGIMIFEEPAKPIKAILDKDEKAKAIPQTQEDKEKAKHARNKALRVWRKNRNRMLAWFEAFAHIFAEEVTAAKAAYEPSPLSDGRPSFVEEFYEHLQLELPSSPTDFASRGGPDPSPRRQALLQAIARRYASNIEALDEDSDSSADAYQAGPCAQAFADLQAATVAAYAGGPRRDSGVFILALDEAMGLGDLLPHIRRLWHRIHEPPSNADRLVLLVLDTNSSVHYLVGQGAM</sequence>
<dbReference type="HOGENOM" id="CLU_594630_0_0_1"/>